<evidence type="ECO:0000259" key="10">
    <source>
        <dbReference type="PROSITE" id="PS51105"/>
    </source>
</evidence>
<dbReference type="Pfam" id="PF02378">
    <property type="entry name" value="PTS_EIIC"/>
    <property type="match status" value="1"/>
</dbReference>
<comment type="subcellular location">
    <subcellularLocation>
        <location evidence="1">Cell membrane</location>
        <topology evidence="1">Multi-pass membrane protein</topology>
    </subcellularLocation>
</comment>
<feature type="transmembrane region" description="Helical" evidence="9">
    <location>
        <begin position="208"/>
        <end position="231"/>
    </location>
</feature>
<evidence type="ECO:0000256" key="9">
    <source>
        <dbReference type="SAM" id="Phobius"/>
    </source>
</evidence>
<feature type="transmembrane region" description="Helical" evidence="9">
    <location>
        <begin position="130"/>
        <end position="148"/>
    </location>
</feature>
<evidence type="ECO:0000256" key="3">
    <source>
        <dbReference type="ARBA" id="ARBA00022475"/>
    </source>
</evidence>
<keyword evidence="2 8" id="KW-0813">Transport</keyword>
<feature type="transmembrane region" description="Helical" evidence="9">
    <location>
        <begin position="168"/>
        <end position="187"/>
    </location>
</feature>
<keyword evidence="7 8" id="KW-0472">Membrane</keyword>
<accession>A0A430A6D2</accession>
<dbReference type="EMBL" id="NGJY01000003">
    <property type="protein sequence ID" value="RSU02421.1"/>
    <property type="molecule type" value="Genomic_DNA"/>
</dbReference>
<dbReference type="InterPro" id="IPR051088">
    <property type="entry name" value="PTS_Sugar-EIIC/EIIB"/>
</dbReference>
<dbReference type="GO" id="GO:0009401">
    <property type="term" value="P:phosphoenolpyruvate-dependent sugar phosphotransferase system"/>
    <property type="evidence" value="ECO:0007669"/>
    <property type="project" value="InterPro"/>
</dbReference>
<evidence type="ECO:0000256" key="4">
    <source>
        <dbReference type="ARBA" id="ARBA00022597"/>
    </source>
</evidence>
<feature type="transmembrane region" description="Helical" evidence="9">
    <location>
        <begin position="265"/>
        <end position="285"/>
    </location>
</feature>
<feature type="domain" description="PTS EIIC type-3" evidence="10">
    <location>
        <begin position="8"/>
        <end position="394"/>
    </location>
</feature>
<organism evidence="11 12">
    <name type="scientific">Vagococcus fessus</name>
    <dbReference type="NCBI Taxonomy" id="120370"/>
    <lineage>
        <taxon>Bacteria</taxon>
        <taxon>Bacillati</taxon>
        <taxon>Bacillota</taxon>
        <taxon>Bacilli</taxon>
        <taxon>Lactobacillales</taxon>
        <taxon>Enterococcaceae</taxon>
        <taxon>Vagococcus</taxon>
    </lineage>
</organism>
<gene>
    <name evidence="11" type="ORF">CBF31_08615</name>
</gene>
<dbReference type="Proteomes" id="UP000287101">
    <property type="component" value="Unassembled WGS sequence"/>
</dbReference>
<dbReference type="PANTHER" id="PTHR33989">
    <property type="match status" value="1"/>
</dbReference>
<feature type="transmembrane region" description="Helical" evidence="9">
    <location>
        <begin position="377"/>
        <end position="395"/>
    </location>
</feature>
<keyword evidence="5 9" id="KW-0812">Transmembrane</keyword>
<dbReference type="GO" id="GO:1902815">
    <property type="term" value="P:N,N'-diacetylchitobiose import"/>
    <property type="evidence" value="ECO:0007669"/>
    <property type="project" value="TreeGrafter"/>
</dbReference>
<feature type="transmembrane region" description="Helical" evidence="9">
    <location>
        <begin position="35"/>
        <end position="55"/>
    </location>
</feature>
<evidence type="ECO:0000313" key="11">
    <source>
        <dbReference type="EMBL" id="RSU02421.1"/>
    </source>
</evidence>
<keyword evidence="6 9" id="KW-1133">Transmembrane helix</keyword>
<dbReference type="InterPro" id="IPR004501">
    <property type="entry name" value="PTS_EIIC_3"/>
</dbReference>
<protein>
    <recommendedName>
        <fullName evidence="8">Permease IIC component</fullName>
    </recommendedName>
</protein>
<evidence type="ECO:0000256" key="1">
    <source>
        <dbReference type="ARBA" id="ARBA00004651"/>
    </source>
</evidence>
<comment type="caution">
    <text evidence="11">The sequence shown here is derived from an EMBL/GenBank/DDBJ whole genome shotgun (WGS) entry which is preliminary data.</text>
</comment>
<evidence type="ECO:0000256" key="5">
    <source>
        <dbReference type="ARBA" id="ARBA00022692"/>
    </source>
</evidence>
<evidence type="ECO:0000313" key="12">
    <source>
        <dbReference type="Proteomes" id="UP000287101"/>
    </source>
</evidence>
<evidence type="ECO:0000256" key="6">
    <source>
        <dbReference type="ARBA" id="ARBA00022989"/>
    </source>
</evidence>
<dbReference type="RefSeq" id="WP_126832061.1">
    <property type="nucleotide sequence ID" value="NZ_CBCRYB010000009.1"/>
</dbReference>
<keyword evidence="4 8" id="KW-0762">Sugar transport</keyword>
<evidence type="ECO:0000256" key="7">
    <source>
        <dbReference type="ARBA" id="ARBA00023136"/>
    </source>
</evidence>
<feature type="transmembrane region" description="Helical" evidence="9">
    <location>
        <begin position="324"/>
        <end position="344"/>
    </location>
</feature>
<evidence type="ECO:0000256" key="2">
    <source>
        <dbReference type="ARBA" id="ARBA00022448"/>
    </source>
</evidence>
<feature type="transmembrane region" description="Helical" evidence="9">
    <location>
        <begin position="67"/>
        <end position="85"/>
    </location>
</feature>
<reference evidence="11 12" key="1">
    <citation type="submission" date="2017-05" db="EMBL/GenBank/DDBJ databases">
        <title>Vagococcus spp. assemblies.</title>
        <authorList>
            <person name="Gulvik C.A."/>
        </authorList>
    </citation>
    <scope>NUCLEOTIDE SEQUENCE [LARGE SCALE GENOMIC DNA]</scope>
    <source>
        <strain evidence="11 12">CCUG 41755</strain>
    </source>
</reference>
<keyword evidence="12" id="KW-1185">Reference proteome</keyword>
<dbReference type="PIRSF" id="PIRSF006351">
    <property type="entry name" value="PTS_EIIC-Cellobiose"/>
    <property type="match status" value="1"/>
</dbReference>
<dbReference type="AlphaFoldDB" id="A0A430A6D2"/>
<dbReference type="InterPro" id="IPR004796">
    <property type="entry name" value="PTS_IIC_cello"/>
</dbReference>
<evidence type="ECO:0000256" key="8">
    <source>
        <dbReference type="PIRNR" id="PIRNR006351"/>
    </source>
</evidence>
<dbReference type="PANTHER" id="PTHR33989:SF4">
    <property type="entry name" value="PTS SYSTEM N,N'-DIACETYLCHITOBIOSE-SPECIFIC EIIC COMPONENT"/>
    <property type="match status" value="1"/>
</dbReference>
<dbReference type="OrthoDB" id="1641940at2"/>
<dbReference type="GO" id="GO:0008982">
    <property type="term" value="F:protein-N(PI)-phosphohistidine-sugar phosphotransferase activity"/>
    <property type="evidence" value="ECO:0007669"/>
    <property type="project" value="UniProtKB-UniRule"/>
</dbReference>
<dbReference type="PROSITE" id="PS51105">
    <property type="entry name" value="PTS_EIIC_TYPE_3"/>
    <property type="match status" value="1"/>
</dbReference>
<name>A0A430A6D2_9ENTE</name>
<sequence length="414" mass="46098">MTLFMTWLEESFAPAMQELTKRPWIAAVSSSMQKLIPFILTGSIVFFYNVFRSYLDFLPDFGKLADYTFGMIGLITAFMVTNQAMEKLKHPGYTVSASLVSVSVFLMYCNPDVTDGIMTVQFERLGPTGILVGMIAGLFVALVFHHYGNLNFLKESDIPDFVVEWIHNIIPITISIGFSAILIFRFNMDIFDLIIKLFSPLQSFGQTLPGFILLCFIPTFLYTLGISSWLFGPVSTPIYMAGINANIAAVHAGHAATNIVTSETVFTAALITMGGMGSTLVLNILMMRSKSVKLRTIGKICIGPSIFNINEPIMFSGPVVMNPLLMVPTWVNTLVGPLVIWFGMRWGLLNIPSKMIQVGQIPAPFSSVMITEDWRALIFYVGLFILYWLICLPFFRVYEKQVLAEEVALTEGVA</sequence>
<dbReference type="GO" id="GO:0005886">
    <property type="term" value="C:plasma membrane"/>
    <property type="evidence" value="ECO:0007669"/>
    <property type="project" value="UniProtKB-SubCell"/>
</dbReference>
<proteinExistence type="predicted"/>
<comment type="function">
    <text evidence="8">The phosphoenolpyruvate-dependent sugar phosphotransferase system (PTS), a major carbohydrate active -transport system, catalyzes the phosphorylation of incoming sugar substrates concomitant with their translocation across the cell membrane.</text>
</comment>
<keyword evidence="3 8" id="KW-1003">Cell membrane</keyword>
<dbReference type="InterPro" id="IPR003352">
    <property type="entry name" value="PTS_EIIC"/>
</dbReference>